<dbReference type="Proteomes" id="UP000732193">
    <property type="component" value="Unassembled WGS sequence"/>
</dbReference>
<reference evidence="4 5" key="1">
    <citation type="submission" date="2021-01" db="EMBL/GenBank/DDBJ databases">
        <title>Diatom-associated Roseobacters Show Island Model of Population Structure.</title>
        <authorList>
            <person name="Qu L."/>
            <person name="Feng X."/>
            <person name="Chen Y."/>
            <person name="Li L."/>
            <person name="Wang X."/>
            <person name="Hu Z."/>
            <person name="Wang H."/>
            <person name="Luo H."/>
        </authorList>
    </citation>
    <scope>NUCLEOTIDE SEQUENCE [LARGE SCALE GENOMIC DNA]</scope>
    <source>
        <strain evidence="4 5">TR60-84</strain>
    </source>
</reference>
<gene>
    <name evidence="4" type="ORF">JQV55_08355</name>
</gene>
<evidence type="ECO:0000313" key="5">
    <source>
        <dbReference type="Proteomes" id="UP000732193"/>
    </source>
</evidence>
<evidence type="ECO:0000313" key="4">
    <source>
        <dbReference type="EMBL" id="MBM1713570.1"/>
    </source>
</evidence>
<feature type="domain" description="Response regulatory" evidence="3">
    <location>
        <begin position="6"/>
        <end position="125"/>
    </location>
</feature>
<name>A0AAE2VXX2_9RHOB</name>
<evidence type="ECO:0000256" key="1">
    <source>
        <dbReference type="ARBA" id="ARBA00022553"/>
    </source>
</evidence>
<organism evidence="4 5">
    <name type="scientific">Sulfitobacter geojensis</name>
    <dbReference type="NCBI Taxonomy" id="1342299"/>
    <lineage>
        <taxon>Bacteria</taxon>
        <taxon>Pseudomonadati</taxon>
        <taxon>Pseudomonadota</taxon>
        <taxon>Alphaproteobacteria</taxon>
        <taxon>Rhodobacterales</taxon>
        <taxon>Roseobacteraceae</taxon>
        <taxon>Sulfitobacter</taxon>
    </lineage>
</organism>
<dbReference type="EMBL" id="JAFBRM010000002">
    <property type="protein sequence ID" value="MBM1713570.1"/>
    <property type="molecule type" value="Genomic_DNA"/>
</dbReference>
<feature type="modified residue" description="4-aspartylphosphate" evidence="2">
    <location>
        <position position="56"/>
    </location>
</feature>
<dbReference type="SUPFAM" id="SSF52172">
    <property type="entry name" value="CheY-like"/>
    <property type="match status" value="1"/>
</dbReference>
<dbReference type="InterPro" id="IPR050595">
    <property type="entry name" value="Bact_response_regulator"/>
</dbReference>
<keyword evidence="5" id="KW-1185">Reference proteome</keyword>
<dbReference type="Pfam" id="PF00072">
    <property type="entry name" value="Response_reg"/>
    <property type="match status" value="1"/>
</dbReference>
<protein>
    <submittedName>
        <fullName evidence="4">Response regulator</fullName>
    </submittedName>
</protein>
<proteinExistence type="predicted"/>
<dbReference type="PROSITE" id="PS50110">
    <property type="entry name" value="RESPONSE_REGULATORY"/>
    <property type="match status" value="1"/>
</dbReference>
<accession>A0AAE2VXX2</accession>
<dbReference type="InterPro" id="IPR011006">
    <property type="entry name" value="CheY-like_superfamily"/>
</dbReference>
<dbReference type="Gene3D" id="3.40.50.2300">
    <property type="match status" value="1"/>
</dbReference>
<keyword evidence="1 2" id="KW-0597">Phosphoprotein</keyword>
<comment type="caution">
    <text evidence="4">The sequence shown here is derived from an EMBL/GenBank/DDBJ whole genome shotgun (WGS) entry which is preliminary data.</text>
</comment>
<dbReference type="GO" id="GO:0000160">
    <property type="term" value="P:phosphorelay signal transduction system"/>
    <property type="evidence" value="ECO:0007669"/>
    <property type="project" value="InterPro"/>
</dbReference>
<dbReference type="SMART" id="SM00448">
    <property type="entry name" value="REC"/>
    <property type="match status" value="1"/>
</dbReference>
<sequence length="127" mass="13861">MSKHKKILLVDDDPDIRELISLFLASEPYDIVESSDVPAALQSLSSHGPFDLAILDFWLGQDHAVSVIDKIRSKDQSTPVIMISGGNRRMDLESTAAISDISGAVVFLQKPFQKATLLDAVNSALRP</sequence>
<dbReference type="PANTHER" id="PTHR44591:SF3">
    <property type="entry name" value="RESPONSE REGULATORY DOMAIN-CONTAINING PROTEIN"/>
    <property type="match status" value="1"/>
</dbReference>
<dbReference type="PANTHER" id="PTHR44591">
    <property type="entry name" value="STRESS RESPONSE REGULATOR PROTEIN 1"/>
    <property type="match status" value="1"/>
</dbReference>
<evidence type="ECO:0000259" key="3">
    <source>
        <dbReference type="PROSITE" id="PS50110"/>
    </source>
</evidence>
<evidence type="ECO:0000256" key="2">
    <source>
        <dbReference type="PROSITE-ProRule" id="PRU00169"/>
    </source>
</evidence>
<dbReference type="InterPro" id="IPR001789">
    <property type="entry name" value="Sig_transdc_resp-reg_receiver"/>
</dbReference>
<dbReference type="RefSeq" id="WP_203241950.1">
    <property type="nucleotide sequence ID" value="NZ_JAFBRH010000002.1"/>
</dbReference>
<dbReference type="AlphaFoldDB" id="A0AAE2VXX2"/>